<keyword evidence="3" id="KW-1185">Reference proteome</keyword>
<sequence>MHVSSSEFPDVVPSSDERLSDEPLLQRALDRVTQDEARGVMDFRLDRSEYRSVADALETLPYYDRTEGELSIPSGFYVRHDGFVYRLAYRPMCSETPLVSSENPRHRCWTSVPEGTTTL</sequence>
<gene>
    <name evidence="2" type="ORF">C457_10306</name>
</gene>
<reference evidence="2 3" key="1">
    <citation type="journal article" date="2014" name="PLoS Genet.">
        <title>Phylogenetically driven sequencing of extremely halophilic archaea reveals strategies for static and dynamic osmo-response.</title>
        <authorList>
            <person name="Becker E.A."/>
            <person name="Seitzer P.M."/>
            <person name="Tritt A."/>
            <person name="Larsen D."/>
            <person name="Krusor M."/>
            <person name="Yao A.I."/>
            <person name="Wu D."/>
            <person name="Madern D."/>
            <person name="Eisen J.A."/>
            <person name="Darling A.E."/>
            <person name="Facciotti M.T."/>
        </authorList>
    </citation>
    <scope>NUCLEOTIDE SEQUENCE [LARGE SCALE GENOMIC DNA]</scope>
    <source>
        <strain evidence="3">DSM 18310 / JCM 13924 / TL6</strain>
    </source>
</reference>
<evidence type="ECO:0000313" key="2">
    <source>
        <dbReference type="EMBL" id="ELZ69223.1"/>
    </source>
</evidence>
<organism evidence="2 3">
    <name type="scientific">Haloferax prahovense (strain DSM 18310 / JCM 13924 / TL6)</name>
    <dbReference type="NCBI Taxonomy" id="1227461"/>
    <lineage>
        <taxon>Archaea</taxon>
        <taxon>Methanobacteriati</taxon>
        <taxon>Methanobacteriota</taxon>
        <taxon>Stenosarchaea group</taxon>
        <taxon>Halobacteria</taxon>
        <taxon>Halobacteriales</taxon>
        <taxon>Haloferacaceae</taxon>
        <taxon>Haloferax</taxon>
    </lineage>
</organism>
<evidence type="ECO:0000256" key="1">
    <source>
        <dbReference type="SAM" id="MobiDB-lite"/>
    </source>
</evidence>
<proteinExistence type="predicted"/>
<dbReference type="AlphaFoldDB" id="M0GCD1"/>
<dbReference type="EMBL" id="AOLG01000029">
    <property type="protein sequence ID" value="ELZ69223.1"/>
    <property type="molecule type" value="Genomic_DNA"/>
</dbReference>
<accession>M0GCD1</accession>
<name>M0GCD1_HALPT</name>
<dbReference type="PATRIC" id="fig|1227461.3.peg.2079"/>
<feature type="region of interest" description="Disordered" evidence="1">
    <location>
        <begin position="1"/>
        <end position="23"/>
    </location>
</feature>
<evidence type="ECO:0000313" key="3">
    <source>
        <dbReference type="Proteomes" id="UP000011559"/>
    </source>
</evidence>
<comment type="caution">
    <text evidence="2">The sequence shown here is derived from an EMBL/GenBank/DDBJ whole genome shotgun (WGS) entry which is preliminary data.</text>
</comment>
<dbReference type="Proteomes" id="UP000011559">
    <property type="component" value="Unassembled WGS sequence"/>
</dbReference>
<protein>
    <submittedName>
        <fullName evidence="2">Uncharacterized protein</fullName>
    </submittedName>
</protein>